<evidence type="ECO:0000259" key="4">
    <source>
        <dbReference type="Pfam" id="PF01478"/>
    </source>
</evidence>
<dbReference type="GO" id="GO:0004190">
    <property type="term" value="F:aspartic-type endopeptidase activity"/>
    <property type="evidence" value="ECO:0007669"/>
    <property type="project" value="InterPro"/>
</dbReference>
<dbReference type="PANTHER" id="PTHR30487">
    <property type="entry name" value="TYPE 4 PREPILIN-LIKE PROTEINS LEADER PEPTIDE-PROCESSING ENZYME"/>
    <property type="match status" value="1"/>
</dbReference>
<evidence type="ECO:0000256" key="2">
    <source>
        <dbReference type="RuleBase" id="RU003793"/>
    </source>
</evidence>
<dbReference type="AlphaFoldDB" id="A0AA41QH45"/>
<dbReference type="EMBL" id="JAKGSG010000046">
    <property type="protein sequence ID" value="MCF4122690.1"/>
    <property type="molecule type" value="Genomic_DNA"/>
</dbReference>
<feature type="transmembrane region" description="Helical" evidence="3">
    <location>
        <begin position="39"/>
        <end position="57"/>
    </location>
</feature>
<feature type="transmembrane region" description="Helical" evidence="3">
    <location>
        <begin position="173"/>
        <end position="191"/>
    </location>
</feature>
<feature type="transmembrane region" description="Helical" evidence="3">
    <location>
        <begin position="64"/>
        <end position="86"/>
    </location>
</feature>
<proteinExistence type="inferred from homology"/>
<feature type="transmembrane region" description="Helical" evidence="3">
    <location>
        <begin position="117"/>
        <end position="135"/>
    </location>
</feature>
<comment type="caution">
    <text evidence="5">The sequence shown here is derived from an EMBL/GenBank/DDBJ whole genome shotgun (WGS) entry which is preliminary data.</text>
</comment>
<dbReference type="Proteomes" id="UP001165405">
    <property type="component" value="Unassembled WGS sequence"/>
</dbReference>
<comment type="similarity">
    <text evidence="1 2">Belongs to the peptidase A24 family.</text>
</comment>
<dbReference type="PRINTS" id="PR00864">
    <property type="entry name" value="PREPILNPTASE"/>
</dbReference>
<keyword evidence="3" id="KW-0472">Membrane</keyword>
<name>A0AA41QH45_9MICO</name>
<reference evidence="5" key="1">
    <citation type="submission" date="2022-01" db="EMBL/GenBank/DDBJ databases">
        <title>Antribacter sp. nov., isolated from Guizhou of China.</title>
        <authorList>
            <person name="Chengliang C."/>
            <person name="Ya Z."/>
        </authorList>
    </citation>
    <scope>NUCLEOTIDE SEQUENCE</scope>
    <source>
        <strain evidence="5">KLBMP 9083</strain>
    </source>
</reference>
<accession>A0AA41QH45</accession>
<sequence length="192" mass="19029">MPTLSLGRTTTELLPHRRAVAVAVGPAVAWAVWASGPGALTPALVVLAAAGAALWVIDARTHRLPDAITAPATTLTAALLLLAAAATGDWAAAGRAALGGAGLLAAYLLLHLMNRRGLGLGDVKLAASLGAVAAWSGWDALMLAAAAPFLLGGLVALALIAARRAGRDTAIPFGPFMLAGTGLALTLARLGA</sequence>
<keyword evidence="3" id="KW-1133">Transmembrane helix</keyword>
<evidence type="ECO:0000313" key="5">
    <source>
        <dbReference type="EMBL" id="MCF4122690.1"/>
    </source>
</evidence>
<keyword evidence="3" id="KW-0812">Transmembrane</keyword>
<dbReference type="RefSeq" id="WP_236090488.1">
    <property type="nucleotide sequence ID" value="NZ_JAKGSG010000046.1"/>
</dbReference>
<feature type="transmembrane region" description="Helical" evidence="3">
    <location>
        <begin position="92"/>
        <end position="110"/>
    </location>
</feature>
<dbReference type="PANTHER" id="PTHR30487:SF0">
    <property type="entry name" value="PREPILIN LEADER PEPTIDASE_N-METHYLTRANSFERASE-RELATED"/>
    <property type="match status" value="1"/>
</dbReference>
<dbReference type="Gene3D" id="1.20.120.1220">
    <property type="match status" value="1"/>
</dbReference>
<dbReference type="GO" id="GO:0005886">
    <property type="term" value="C:plasma membrane"/>
    <property type="evidence" value="ECO:0007669"/>
    <property type="project" value="TreeGrafter"/>
</dbReference>
<dbReference type="InterPro" id="IPR050882">
    <property type="entry name" value="Prepilin_peptidase/N-MTase"/>
</dbReference>
<evidence type="ECO:0000256" key="3">
    <source>
        <dbReference type="SAM" id="Phobius"/>
    </source>
</evidence>
<feature type="domain" description="Prepilin type IV endopeptidase peptidase" evidence="4">
    <location>
        <begin position="46"/>
        <end position="156"/>
    </location>
</feature>
<evidence type="ECO:0000313" key="6">
    <source>
        <dbReference type="Proteomes" id="UP001165405"/>
    </source>
</evidence>
<feature type="transmembrane region" description="Helical" evidence="3">
    <location>
        <begin position="141"/>
        <end position="161"/>
    </location>
</feature>
<evidence type="ECO:0000256" key="1">
    <source>
        <dbReference type="ARBA" id="ARBA00005801"/>
    </source>
</evidence>
<keyword evidence="6" id="KW-1185">Reference proteome</keyword>
<dbReference type="GO" id="GO:0006465">
    <property type="term" value="P:signal peptide processing"/>
    <property type="evidence" value="ECO:0007669"/>
    <property type="project" value="TreeGrafter"/>
</dbReference>
<gene>
    <name evidence="5" type="ORF">L1785_17055</name>
</gene>
<dbReference type="InterPro" id="IPR000045">
    <property type="entry name" value="Prepilin_IV_endopep_pep"/>
</dbReference>
<dbReference type="InterPro" id="IPR014032">
    <property type="entry name" value="Peptidase_A24A_bac"/>
</dbReference>
<dbReference type="Pfam" id="PF01478">
    <property type="entry name" value="Peptidase_A24"/>
    <property type="match status" value="1"/>
</dbReference>
<organism evidence="5 6">
    <name type="scientific">Antribacter soli</name>
    <dbReference type="NCBI Taxonomy" id="2910976"/>
    <lineage>
        <taxon>Bacteria</taxon>
        <taxon>Bacillati</taxon>
        <taxon>Actinomycetota</taxon>
        <taxon>Actinomycetes</taxon>
        <taxon>Micrococcales</taxon>
        <taxon>Promicromonosporaceae</taxon>
        <taxon>Antribacter</taxon>
    </lineage>
</organism>
<protein>
    <submittedName>
        <fullName evidence="5">A24 family peptidase</fullName>
    </submittedName>
</protein>